<dbReference type="Gene3D" id="3.60.40.10">
    <property type="entry name" value="PPM-type phosphatase domain"/>
    <property type="match status" value="1"/>
</dbReference>
<comment type="caution">
    <text evidence="3">The sequence shown here is derived from an EMBL/GenBank/DDBJ whole genome shotgun (WGS) entry which is preliminary data.</text>
</comment>
<sequence length="990" mass="107774">MCDGGIILGTRNLRAALRYLRLMFQVQSTMSTQDQETIIDSAGFQSTRLFWIDPLCIDQDDVSEKQFQIPLMGQFYRMAEFCLIWLGEPDISSSTALHFLWRIATIKGLVEAYRSTKMGAQGRFKRCFQRIMEHTPDSVIFAAQDLLSRPWFSRVWALQEAALSTKRIVVCGTSHLGFNFALMVGAMICFGGGFVQHDSPTAHERKLSAKSWPVYVRNLQILTALHDYEDNKALRGKDNKTSFVTARLLCSRRQATLLHDHIYGILGLASEMEADPYSGKLSFPVDYSTPVEQCRVKKKNAEPVSKGTTILGTQERGFSLCHLGAPITVSVVTRRWIGLWTPAPPIAGLFFNAFLTLMFRLSPDCPVAQDAGQSVLDPNLNQYMELIERLLELEPASRPFLPDMRRLRQIYHDTQTKFASIEQRQEAFRMACMADSIRDLMVRAGEAGIRSEVVDLLGNKPETIQSLQKSVGAIICAEFACSTSSQKAMMLQRAYRPNAEAALRFHVPARIRASAPRWTRLYSGSTGPSSSSSKLPTYALGAASAVAGYLIAKATSTPSSLKPGTLPSLGPGPVDLDALAKTPVDGGSFETADAKLREDVFVGSFTSEGQHTHVHAARVASNHPVEDVMTFSLGPGIGNSETLFNGVYDGHAGWATSLLLKSALIPAVSSSIAQLSRGTEDAAVETAIVKAFTNLDDLITSKAQKALAGLKSGAVEPADSSVIAALAPAIAGSCALLSIFDPATSTLRVACTGDSRAVLGSIAPGATSYSARALSKDQTGHNEDESDRIAKEHPGEEADMIDTKSGRLFGIAVTRAFGDHRWKWTAEAIKETQNDFFGTGVRPKYLTPPYMTAAPVVTTVTEIKGPDFVILASDGLWDHISSANAVECVSRWITAKKAGERTPKDKLAATPGVKSEFDMSAGWANWYAKPEHFVVEDLDNAAVHLIKNALGGTRRSLFTGVTLAYPPLARNVRDDVTVQVIFFQDPAKEA</sequence>
<dbReference type="PROSITE" id="PS51746">
    <property type="entry name" value="PPM_2"/>
    <property type="match status" value="1"/>
</dbReference>
<feature type="region of interest" description="Disordered" evidence="1">
    <location>
        <begin position="772"/>
        <end position="797"/>
    </location>
</feature>
<gene>
    <name evidence="3" type="ORF">CSAL01_01902</name>
</gene>
<dbReference type="SUPFAM" id="SSF81606">
    <property type="entry name" value="PP2C-like"/>
    <property type="match status" value="1"/>
</dbReference>
<feature type="compositionally biased region" description="Basic and acidic residues" evidence="1">
    <location>
        <begin position="774"/>
        <end position="797"/>
    </location>
</feature>
<evidence type="ECO:0000313" key="3">
    <source>
        <dbReference type="EMBL" id="KXH69423.1"/>
    </source>
</evidence>
<evidence type="ECO:0000313" key="4">
    <source>
        <dbReference type="Proteomes" id="UP000070121"/>
    </source>
</evidence>
<accession>A0A135V9S5</accession>
<keyword evidence="4" id="KW-1185">Reference proteome</keyword>
<dbReference type="InterPro" id="IPR036457">
    <property type="entry name" value="PPM-type-like_dom_sf"/>
</dbReference>
<protein>
    <submittedName>
        <fullName evidence="3">Protein phosphatase 2C</fullName>
    </submittedName>
</protein>
<dbReference type="AlphaFoldDB" id="A0A135V9S5"/>
<organism evidence="3 4">
    <name type="scientific">Colletotrichum salicis</name>
    <dbReference type="NCBI Taxonomy" id="1209931"/>
    <lineage>
        <taxon>Eukaryota</taxon>
        <taxon>Fungi</taxon>
        <taxon>Dikarya</taxon>
        <taxon>Ascomycota</taxon>
        <taxon>Pezizomycotina</taxon>
        <taxon>Sordariomycetes</taxon>
        <taxon>Hypocreomycetidae</taxon>
        <taxon>Glomerellales</taxon>
        <taxon>Glomerellaceae</taxon>
        <taxon>Colletotrichum</taxon>
        <taxon>Colletotrichum acutatum species complex</taxon>
    </lineage>
</organism>
<name>A0A135V9S5_9PEZI</name>
<dbReference type="CDD" id="cd00143">
    <property type="entry name" value="PP2Cc"/>
    <property type="match status" value="1"/>
</dbReference>
<dbReference type="InterPro" id="IPR052895">
    <property type="entry name" value="HetReg/Transcr_Mod"/>
</dbReference>
<dbReference type="EMBL" id="JFFI01000091">
    <property type="protein sequence ID" value="KXH69423.1"/>
    <property type="molecule type" value="Genomic_DNA"/>
</dbReference>
<dbReference type="Pfam" id="PF06985">
    <property type="entry name" value="HET"/>
    <property type="match status" value="1"/>
</dbReference>
<dbReference type="OrthoDB" id="420076at2759"/>
<reference evidence="3 4" key="1">
    <citation type="submission" date="2014-02" db="EMBL/GenBank/DDBJ databases">
        <title>The genome sequence of Colletotrichum salicis CBS 607.94.</title>
        <authorList>
            <person name="Baroncelli R."/>
            <person name="Thon M.R."/>
        </authorList>
    </citation>
    <scope>NUCLEOTIDE SEQUENCE [LARGE SCALE GENOMIC DNA]</scope>
    <source>
        <strain evidence="3 4">CBS 607.94</strain>
    </source>
</reference>
<dbReference type="InterPro" id="IPR001932">
    <property type="entry name" value="PPM-type_phosphatase-like_dom"/>
</dbReference>
<dbReference type="PANTHER" id="PTHR24148:SF64">
    <property type="entry name" value="HETEROKARYON INCOMPATIBILITY DOMAIN-CONTAINING PROTEIN"/>
    <property type="match status" value="1"/>
</dbReference>
<dbReference type="STRING" id="1209931.A0A135V9S5"/>
<dbReference type="InterPro" id="IPR010730">
    <property type="entry name" value="HET"/>
</dbReference>
<dbReference type="Proteomes" id="UP000070121">
    <property type="component" value="Unassembled WGS sequence"/>
</dbReference>
<dbReference type="Pfam" id="PF00481">
    <property type="entry name" value="PP2C"/>
    <property type="match status" value="1"/>
</dbReference>
<evidence type="ECO:0000256" key="1">
    <source>
        <dbReference type="SAM" id="MobiDB-lite"/>
    </source>
</evidence>
<proteinExistence type="predicted"/>
<evidence type="ECO:0000259" key="2">
    <source>
        <dbReference type="PROSITE" id="PS51746"/>
    </source>
</evidence>
<dbReference type="PANTHER" id="PTHR24148">
    <property type="entry name" value="ANKYRIN REPEAT DOMAIN-CONTAINING PROTEIN 39 HOMOLOG-RELATED"/>
    <property type="match status" value="1"/>
</dbReference>
<feature type="domain" description="PPM-type phosphatase" evidence="2">
    <location>
        <begin position="611"/>
        <end position="983"/>
    </location>
</feature>
<dbReference type="SMART" id="SM00332">
    <property type="entry name" value="PP2Cc"/>
    <property type="match status" value="1"/>
</dbReference>